<dbReference type="GO" id="GO:0005840">
    <property type="term" value="C:ribosome"/>
    <property type="evidence" value="ECO:0007669"/>
    <property type="project" value="UniProtKB-KW"/>
</dbReference>
<dbReference type="AlphaFoldDB" id="D2E403"/>
<evidence type="ECO:0000313" key="4">
    <source>
        <dbReference type="EMBL" id="ACZ97565.1"/>
    </source>
</evidence>
<gene>
    <name evidence="4" type="primary">rps3</name>
</gene>
<keyword evidence="4" id="KW-0496">Mitochondrion</keyword>
<dbReference type="GO" id="GO:1990904">
    <property type="term" value="C:ribonucleoprotein complex"/>
    <property type="evidence" value="ECO:0007669"/>
    <property type="project" value="UniProtKB-KW"/>
</dbReference>
<geneLocation type="mitochondrion" evidence="4"/>
<protein>
    <submittedName>
        <fullName evidence="4">Ribosomal protein 3</fullName>
    </submittedName>
</protein>
<proteinExistence type="inferred from homology"/>
<evidence type="ECO:0000256" key="2">
    <source>
        <dbReference type="ARBA" id="ARBA00022980"/>
    </source>
</evidence>
<comment type="similarity">
    <text evidence="1">Belongs to the universal ribosomal protein uS3 family.</text>
</comment>
<reference evidence="4" key="1">
    <citation type="journal article" date="2009" name="J. Mol. Evol.">
        <title>Molecular evolution of the mtDNA encoded rps3 gene among filamentous ascomycetes fungi with an emphasis on the Ophiostomatoid fungi.</title>
        <authorList>
            <person name="Sethuraman J."/>
            <person name="Majer A."/>
            <person name="Iranpour M."/>
            <person name="Hausner G."/>
        </authorList>
    </citation>
    <scope>NUCLEOTIDE SEQUENCE</scope>
    <source>
        <strain evidence="4">CBS 128.53</strain>
    </source>
</reference>
<dbReference type="EMBL" id="FJ895613">
    <property type="protein sequence ID" value="ACZ97565.1"/>
    <property type="molecule type" value="Genomic_DNA"/>
</dbReference>
<accession>D2E403</accession>
<evidence type="ECO:0000256" key="3">
    <source>
        <dbReference type="ARBA" id="ARBA00023274"/>
    </source>
</evidence>
<keyword evidence="2 4" id="KW-0689">Ribosomal protein</keyword>
<evidence type="ECO:0000256" key="1">
    <source>
        <dbReference type="ARBA" id="ARBA00010761"/>
    </source>
</evidence>
<name>D2E403_9HYPO</name>
<organism evidence="4">
    <name type="scientific">Beauveria brongniartii</name>
    <dbReference type="NCBI Taxonomy" id="118266"/>
    <lineage>
        <taxon>Eukaryota</taxon>
        <taxon>Fungi</taxon>
        <taxon>Dikarya</taxon>
        <taxon>Ascomycota</taxon>
        <taxon>Pezizomycotina</taxon>
        <taxon>Sordariomycetes</taxon>
        <taxon>Hypocreomycetidae</taxon>
        <taxon>Hypocreales</taxon>
        <taxon>Cordycipitaceae</taxon>
        <taxon>Beauveria</taxon>
    </lineage>
</organism>
<dbReference type="Gene3D" id="3.30.1140.32">
    <property type="entry name" value="Ribosomal protein S3, C-terminal domain"/>
    <property type="match status" value="1"/>
</dbReference>
<sequence length="502" mass="59769">MSKLQRNNPLLLPNILLLYIVLLQKRKKNFIMKTNTTLRRKLHFILSKVPQKITLNNKIADIRKTKFLPSFSEEWKDTIYSYNKNTIKNIPSHHLNIHKIIQSYFNLYFSNKKNNNNKRFIYPGKYITMNRRRNLLRKIYVSNPDIQYTNNKAIITLFTLNRERNYLLKKYVKMNKKIQSYLMQRYLFLYKNNIINLYNVFEGTNFSLLSKLKLWDKNKFIQYKLKYLSKFLLLKNLYLKKVWSRIINTFLKRHLIFLRKYELLYSLNQLKFNKLTLLNKLSLLLNKILGKKIEYNIINIKSIIFNSDLFTQALALKLKKIKSFNYKKDILNILGKVNFPDTDLTHSEGGNYILNKYKDGKILSYLPLFIACAEKKYRTSAWAKPESINNHKNLDKFIVCTQTNYNSHTTENNTNKNIHKEIFNSIQYKNIEGIKIEAKGRLTKRYRADRSAHYRKWKGGLQKTSLHSTLFRGNVNPNISYSIANNTRRVGSFAIKGWISGK</sequence>
<dbReference type="InterPro" id="IPR036419">
    <property type="entry name" value="Ribosomal_S3_C_sf"/>
</dbReference>
<keyword evidence="3" id="KW-0687">Ribonucleoprotein</keyword>